<dbReference type="InterPro" id="IPR008422">
    <property type="entry name" value="KN_HD"/>
</dbReference>
<dbReference type="InterPro" id="IPR009057">
    <property type="entry name" value="Homeodomain-like_sf"/>
</dbReference>
<dbReference type="PROSITE" id="PS50071">
    <property type="entry name" value="HOMEOBOX_2"/>
    <property type="match status" value="1"/>
</dbReference>
<dbReference type="SUPFAM" id="SSF46689">
    <property type="entry name" value="Homeodomain-like"/>
    <property type="match status" value="1"/>
</dbReference>
<gene>
    <name evidence="7" type="ORF">M0812_04841</name>
</gene>
<evidence type="ECO:0000313" key="7">
    <source>
        <dbReference type="EMBL" id="KAJ3451171.1"/>
    </source>
</evidence>
<dbReference type="EMBL" id="JANTQA010000010">
    <property type="protein sequence ID" value="KAJ3451171.1"/>
    <property type="molecule type" value="Genomic_DNA"/>
</dbReference>
<sequence length="408" mass="48608">MNLSTELRQQQQQEQQQDLASHQTTGQYAAQMRLTQNTLPYQQMRYPPQYFQSFQYFKDQMAFNQNPSQNYQLKQVPLYQPTTYMSNYPNMVQLKPNSFQDQFRKNDQSPKRIIQFPLTSPVKQPRSPINQRTPEKEKKLNSDNRELNNQHLIFQNLINQIRIIQNQQSKTSNNQKNSCLQKTETQKPMIIKNKSTIRNTNTSTNTSKSKSKSTNKKSFDEFRINDELIREAENMFLKEKLKKDLNSNKSINTLKNLDEEEAETETETEIETETKIKTKTKTKTKTKSTNKNQDHLDQDTWTRKRFLIVTGERKRIKILKKKKKKRSKRLKTKQFAKNHFDQWFQENVNTEKGPYPDRITRLNMSKTTGVPELQVQRWFGQRRRLEKLKWEAGEIKKPTWAISEGRNN</sequence>
<evidence type="ECO:0000256" key="2">
    <source>
        <dbReference type="ARBA" id="ARBA00023155"/>
    </source>
</evidence>
<feature type="compositionally biased region" description="Low complexity" evidence="5">
    <location>
        <begin position="193"/>
        <end position="208"/>
    </location>
</feature>
<reference evidence="7" key="1">
    <citation type="submission" date="2022-08" db="EMBL/GenBank/DDBJ databases">
        <title>Novel sulphate-reducing endosymbionts in the free-living metamonad Anaeramoeba.</title>
        <authorList>
            <person name="Jerlstrom-Hultqvist J."/>
            <person name="Cepicka I."/>
            <person name="Gallot-Lavallee L."/>
            <person name="Salas-Leiva D."/>
            <person name="Curtis B.A."/>
            <person name="Zahonova K."/>
            <person name="Pipaliya S."/>
            <person name="Dacks J."/>
            <person name="Roger A.J."/>
        </authorList>
    </citation>
    <scope>NUCLEOTIDE SEQUENCE</scope>
    <source>
        <strain evidence="7">Busselton2</strain>
    </source>
</reference>
<dbReference type="GO" id="GO:0003677">
    <property type="term" value="F:DNA binding"/>
    <property type="evidence" value="ECO:0007669"/>
    <property type="project" value="UniProtKB-UniRule"/>
</dbReference>
<comment type="caution">
    <text evidence="7">The sequence shown here is derived from an EMBL/GenBank/DDBJ whole genome shotgun (WGS) entry which is preliminary data.</text>
</comment>
<evidence type="ECO:0000256" key="5">
    <source>
        <dbReference type="SAM" id="MobiDB-lite"/>
    </source>
</evidence>
<protein>
    <submittedName>
        <fullName evidence="7">Mix-type homeobox protein</fullName>
    </submittedName>
</protein>
<evidence type="ECO:0000259" key="6">
    <source>
        <dbReference type="PROSITE" id="PS50071"/>
    </source>
</evidence>
<feature type="domain" description="Homeobox" evidence="6">
    <location>
        <begin position="323"/>
        <end position="389"/>
    </location>
</feature>
<dbReference type="SMART" id="SM00389">
    <property type="entry name" value="HOX"/>
    <property type="match status" value="1"/>
</dbReference>
<dbReference type="Proteomes" id="UP001146793">
    <property type="component" value="Unassembled WGS sequence"/>
</dbReference>
<feature type="region of interest" description="Disordered" evidence="5">
    <location>
        <begin position="1"/>
        <end position="24"/>
    </location>
</feature>
<comment type="subcellular location">
    <subcellularLocation>
        <location evidence="4">Nucleus</location>
    </subcellularLocation>
</comment>
<keyword evidence="1 4" id="KW-0238">DNA-binding</keyword>
<evidence type="ECO:0000256" key="1">
    <source>
        <dbReference type="ARBA" id="ARBA00023125"/>
    </source>
</evidence>
<evidence type="ECO:0000313" key="8">
    <source>
        <dbReference type="Proteomes" id="UP001146793"/>
    </source>
</evidence>
<keyword evidence="3 4" id="KW-0539">Nucleus</keyword>
<dbReference type="GO" id="GO:0005634">
    <property type="term" value="C:nucleus"/>
    <property type="evidence" value="ECO:0007669"/>
    <property type="project" value="UniProtKB-SubCell"/>
</dbReference>
<dbReference type="AlphaFoldDB" id="A0AAV8AA48"/>
<feature type="region of interest" description="Disordered" evidence="5">
    <location>
        <begin position="193"/>
        <end position="216"/>
    </location>
</feature>
<organism evidence="7 8">
    <name type="scientific">Anaeramoeba flamelloides</name>
    <dbReference type="NCBI Taxonomy" id="1746091"/>
    <lineage>
        <taxon>Eukaryota</taxon>
        <taxon>Metamonada</taxon>
        <taxon>Anaeramoebidae</taxon>
        <taxon>Anaeramoeba</taxon>
    </lineage>
</organism>
<dbReference type="CDD" id="cd00086">
    <property type="entry name" value="homeodomain"/>
    <property type="match status" value="1"/>
</dbReference>
<dbReference type="Gene3D" id="1.10.10.60">
    <property type="entry name" value="Homeodomain-like"/>
    <property type="match status" value="1"/>
</dbReference>
<evidence type="ECO:0000256" key="3">
    <source>
        <dbReference type="ARBA" id="ARBA00023242"/>
    </source>
</evidence>
<proteinExistence type="predicted"/>
<feature type="DNA-binding region" description="Homeobox" evidence="4">
    <location>
        <begin position="325"/>
        <end position="390"/>
    </location>
</feature>
<dbReference type="InterPro" id="IPR001356">
    <property type="entry name" value="HD"/>
</dbReference>
<dbReference type="GO" id="GO:0006355">
    <property type="term" value="P:regulation of DNA-templated transcription"/>
    <property type="evidence" value="ECO:0007669"/>
    <property type="project" value="InterPro"/>
</dbReference>
<name>A0AAV8AA48_9EUKA</name>
<evidence type="ECO:0000256" key="4">
    <source>
        <dbReference type="PROSITE-ProRule" id="PRU00108"/>
    </source>
</evidence>
<feature type="compositionally biased region" description="Polar residues" evidence="5">
    <location>
        <begin position="118"/>
        <end position="132"/>
    </location>
</feature>
<feature type="region of interest" description="Disordered" evidence="5">
    <location>
        <begin position="118"/>
        <end position="141"/>
    </location>
</feature>
<dbReference type="Pfam" id="PF05920">
    <property type="entry name" value="Homeobox_KN"/>
    <property type="match status" value="1"/>
</dbReference>
<keyword evidence="2 4" id="KW-0371">Homeobox</keyword>
<accession>A0AAV8AA48</accession>